<feature type="compositionally biased region" description="Polar residues" evidence="1">
    <location>
        <begin position="147"/>
        <end position="163"/>
    </location>
</feature>
<feature type="region of interest" description="Disordered" evidence="1">
    <location>
        <begin position="1"/>
        <end position="70"/>
    </location>
</feature>
<keyword evidence="3" id="KW-1185">Reference proteome</keyword>
<reference evidence="2 3" key="1">
    <citation type="submission" date="2024-04" db="EMBL/GenBank/DDBJ databases">
        <title>Tritrichomonas musculus Genome.</title>
        <authorList>
            <person name="Alves-Ferreira E."/>
            <person name="Grigg M."/>
            <person name="Lorenzi H."/>
            <person name="Galac M."/>
        </authorList>
    </citation>
    <scope>NUCLEOTIDE SEQUENCE [LARGE SCALE GENOMIC DNA]</scope>
    <source>
        <strain evidence="2 3">EAF2021</strain>
    </source>
</reference>
<feature type="compositionally biased region" description="Low complexity" evidence="1">
    <location>
        <begin position="58"/>
        <end position="70"/>
    </location>
</feature>
<gene>
    <name evidence="2" type="ORF">M9Y10_003046</name>
</gene>
<feature type="compositionally biased region" description="Polar residues" evidence="1">
    <location>
        <begin position="10"/>
        <end position="20"/>
    </location>
</feature>
<protein>
    <submittedName>
        <fullName evidence="2">Uncharacterized protein</fullName>
    </submittedName>
</protein>
<accession>A0ABR2JNI7</accession>
<comment type="caution">
    <text evidence="2">The sequence shown here is derived from an EMBL/GenBank/DDBJ whole genome shotgun (WGS) entry which is preliminary data.</text>
</comment>
<evidence type="ECO:0000313" key="2">
    <source>
        <dbReference type="EMBL" id="KAK8880376.1"/>
    </source>
</evidence>
<name>A0ABR2JNI7_9EUKA</name>
<evidence type="ECO:0000256" key="1">
    <source>
        <dbReference type="SAM" id="MobiDB-lite"/>
    </source>
</evidence>
<evidence type="ECO:0000313" key="3">
    <source>
        <dbReference type="Proteomes" id="UP001470230"/>
    </source>
</evidence>
<feature type="region of interest" description="Disordered" evidence="1">
    <location>
        <begin position="87"/>
        <end position="164"/>
    </location>
</feature>
<dbReference type="EMBL" id="JAPFFF010000010">
    <property type="protein sequence ID" value="KAK8880376.1"/>
    <property type="molecule type" value="Genomic_DNA"/>
</dbReference>
<sequence length="284" mass="32470">MEDEKEEILNFNQILFQPSQEIIRAPSNPPRTPPRKQNPQSNHSAKKSTQAEKEKKQSSPNSNSNTQNLSRTVGSNQIRREMLSPHLQNSPLLSGPFKVRAPDLGVSPRSPRSARGPQHTTKTSKAREIVNQSAKGNIVPPIVNPYSIPTSARQRNHSTSSADSRALLYNQRNRILTMNRQDFFKDLSYKYQNRANMTPYGMDMSVYRDLALQRSKQNRKEEEYEDMVATATTSRIKTQARKAEVANDKRFTRDYIINSHYPELRMIPVSDRIDRAGDDTVVFI</sequence>
<proteinExistence type="predicted"/>
<dbReference type="Proteomes" id="UP001470230">
    <property type="component" value="Unassembled WGS sequence"/>
</dbReference>
<organism evidence="2 3">
    <name type="scientific">Tritrichomonas musculus</name>
    <dbReference type="NCBI Taxonomy" id="1915356"/>
    <lineage>
        <taxon>Eukaryota</taxon>
        <taxon>Metamonada</taxon>
        <taxon>Parabasalia</taxon>
        <taxon>Tritrichomonadida</taxon>
        <taxon>Tritrichomonadidae</taxon>
        <taxon>Tritrichomonas</taxon>
    </lineage>
</organism>